<protein>
    <submittedName>
        <fullName evidence="3">Barstar-like protein</fullName>
    </submittedName>
</protein>
<dbReference type="SUPFAM" id="SSF52038">
    <property type="entry name" value="Barstar-related"/>
    <property type="match status" value="1"/>
</dbReference>
<dbReference type="AlphaFoldDB" id="A0A146G507"/>
<evidence type="ECO:0000259" key="2">
    <source>
        <dbReference type="Pfam" id="PF01337"/>
    </source>
</evidence>
<gene>
    <name evidence="3" type="ORF">TSACC_21080</name>
</gene>
<proteinExistence type="inferred from homology"/>
<reference evidence="4" key="1">
    <citation type="journal article" date="2017" name="Genome Announc.">
        <title>Draft Genome Sequence of Terrimicrobium sacchariphilum NM-5T, a Facultative Anaerobic Soil Bacterium of the Class Spartobacteria.</title>
        <authorList>
            <person name="Qiu Y.L."/>
            <person name="Tourlousse D.M."/>
            <person name="Matsuura N."/>
            <person name="Ohashi A."/>
            <person name="Sekiguchi Y."/>
        </authorList>
    </citation>
    <scope>NUCLEOTIDE SEQUENCE [LARGE SCALE GENOMIC DNA]</scope>
    <source>
        <strain evidence="4">NM-5</strain>
    </source>
</reference>
<sequence>MISWLETTAEPRIARVSSLQPDIREAWLATAGRRWIDLDGRQMRDWNRAYEHLAREFDFPSYFGRNLDALCDCLSDRHVLRADAVVICLAHSSEVLADSNSDALAKLLDTLAMVANELSTPVKEGDSSDGPAIPFHVLLAGVDNDARLQGYPTAPDSRFPGPLS</sequence>
<dbReference type="InterPro" id="IPR000468">
    <property type="entry name" value="Barstar"/>
</dbReference>
<dbReference type="InterPro" id="IPR035905">
    <property type="entry name" value="Barstar-like_sf"/>
</dbReference>
<keyword evidence="4" id="KW-1185">Reference proteome</keyword>
<organism evidence="3 4">
    <name type="scientific">Terrimicrobium sacchariphilum</name>
    <dbReference type="NCBI Taxonomy" id="690879"/>
    <lineage>
        <taxon>Bacteria</taxon>
        <taxon>Pseudomonadati</taxon>
        <taxon>Verrucomicrobiota</taxon>
        <taxon>Terrimicrobiia</taxon>
        <taxon>Terrimicrobiales</taxon>
        <taxon>Terrimicrobiaceae</taxon>
        <taxon>Terrimicrobium</taxon>
    </lineage>
</organism>
<dbReference type="Gene3D" id="3.30.370.10">
    <property type="entry name" value="Barstar-like"/>
    <property type="match status" value="1"/>
</dbReference>
<accession>A0A146G507</accession>
<evidence type="ECO:0000313" key="3">
    <source>
        <dbReference type="EMBL" id="GAT32680.1"/>
    </source>
</evidence>
<dbReference type="EMBL" id="BDCO01000002">
    <property type="protein sequence ID" value="GAT32680.1"/>
    <property type="molecule type" value="Genomic_DNA"/>
</dbReference>
<comment type="similarity">
    <text evidence="1">Belongs to the barstar family.</text>
</comment>
<name>A0A146G507_TERSA</name>
<dbReference type="RefSeq" id="WP_075078503.1">
    <property type="nucleotide sequence ID" value="NZ_BDCO01000002.1"/>
</dbReference>
<evidence type="ECO:0000256" key="1">
    <source>
        <dbReference type="ARBA" id="ARBA00006845"/>
    </source>
</evidence>
<dbReference type="InParanoid" id="A0A146G507"/>
<dbReference type="Pfam" id="PF01337">
    <property type="entry name" value="Barstar"/>
    <property type="match status" value="1"/>
</dbReference>
<dbReference type="Proteomes" id="UP000076023">
    <property type="component" value="Unassembled WGS sequence"/>
</dbReference>
<dbReference type="STRING" id="690879.TSACC_21080"/>
<comment type="caution">
    <text evidence="3">The sequence shown here is derived from an EMBL/GenBank/DDBJ whole genome shotgun (WGS) entry which is preliminary data.</text>
</comment>
<dbReference type="OrthoDB" id="291508at2"/>
<evidence type="ECO:0000313" key="4">
    <source>
        <dbReference type="Proteomes" id="UP000076023"/>
    </source>
</evidence>
<feature type="domain" description="Barstar (barnase inhibitor)" evidence="2">
    <location>
        <begin position="36"/>
        <end position="118"/>
    </location>
</feature>